<dbReference type="CDD" id="cd02440">
    <property type="entry name" value="AdoMet_MTases"/>
    <property type="match status" value="1"/>
</dbReference>
<evidence type="ECO:0000313" key="6">
    <source>
        <dbReference type="EMBL" id="GAA2279669.1"/>
    </source>
</evidence>
<evidence type="ECO:0000313" key="7">
    <source>
        <dbReference type="Proteomes" id="UP001500305"/>
    </source>
</evidence>
<dbReference type="NCBIfam" id="TIGR00537">
    <property type="entry name" value="hemK_rel_arch"/>
    <property type="match status" value="1"/>
</dbReference>
<evidence type="ECO:0000256" key="4">
    <source>
        <dbReference type="ARBA" id="ARBA00022691"/>
    </source>
</evidence>
<protein>
    <submittedName>
        <fullName evidence="6">Methyltransferase</fullName>
    </submittedName>
</protein>
<evidence type="ECO:0000256" key="1">
    <source>
        <dbReference type="ARBA" id="ARBA00006149"/>
    </source>
</evidence>
<dbReference type="PANTHER" id="PTHR45875:SF1">
    <property type="entry name" value="METHYLTRANSFERASE N6AMT1"/>
    <property type="match status" value="1"/>
</dbReference>
<gene>
    <name evidence="6" type="ORF">GCM10010430_77120</name>
</gene>
<dbReference type="InterPro" id="IPR007848">
    <property type="entry name" value="Small_mtfrase_dom"/>
</dbReference>
<dbReference type="GO" id="GO:0008168">
    <property type="term" value="F:methyltransferase activity"/>
    <property type="evidence" value="ECO:0007669"/>
    <property type="project" value="UniProtKB-KW"/>
</dbReference>
<evidence type="ECO:0000259" key="5">
    <source>
        <dbReference type="Pfam" id="PF05175"/>
    </source>
</evidence>
<dbReference type="Proteomes" id="UP001500305">
    <property type="component" value="Unassembled WGS sequence"/>
</dbReference>
<dbReference type="InterPro" id="IPR004557">
    <property type="entry name" value="PrmC-related"/>
</dbReference>
<keyword evidence="3" id="KW-0808">Transferase</keyword>
<accession>A0ABP5S0M9</accession>
<dbReference type="InterPro" id="IPR052190">
    <property type="entry name" value="Euk-Arch_PrmC-MTase"/>
</dbReference>
<organism evidence="6 7">
    <name type="scientific">Kitasatospora cystarginea</name>
    <dbReference type="NCBI Taxonomy" id="58350"/>
    <lineage>
        <taxon>Bacteria</taxon>
        <taxon>Bacillati</taxon>
        <taxon>Actinomycetota</taxon>
        <taxon>Actinomycetes</taxon>
        <taxon>Kitasatosporales</taxon>
        <taxon>Streptomycetaceae</taxon>
        <taxon>Kitasatospora</taxon>
    </lineage>
</organism>
<comment type="similarity">
    <text evidence="1">Belongs to the eukaryotic/archaeal PrmC-related family.</text>
</comment>
<dbReference type="Gene3D" id="3.40.50.150">
    <property type="entry name" value="Vaccinia Virus protein VP39"/>
    <property type="match status" value="1"/>
</dbReference>
<dbReference type="EMBL" id="BAAATR010000069">
    <property type="protein sequence ID" value="GAA2279669.1"/>
    <property type="molecule type" value="Genomic_DNA"/>
</dbReference>
<dbReference type="Pfam" id="PF05175">
    <property type="entry name" value="MTS"/>
    <property type="match status" value="1"/>
</dbReference>
<dbReference type="PANTHER" id="PTHR45875">
    <property type="entry name" value="METHYLTRANSFERASE N6AMT1"/>
    <property type="match status" value="1"/>
</dbReference>
<dbReference type="PROSITE" id="PS00092">
    <property type="entry name" value="N6_MTASE"/>
    <property type="match status" value="1"/>
</dbReference>
<dbReference type="InterPro" id="IPR002052">
    <property type="entry name" value="DNA_methylase_N6_adenine_CS"/>
</dbReference>
<evidence type="ECO:0000256" key="2">
    <source>
        <dbReference type="ARBA" id="ARBA00022603"/>
    </source>
</evidence>
<dbReference type="InterPro" id="IPR029063">
    <property type="entry name" value="SAM-dependent_MTases_sf"/>
</dbReference>
<comment type="caution">
    <text evidence="6">The sequence shown here is derived from an EMBL/GenBank/DDBJ whole genome shotgun (WGS) entry which is preliminary data.</text>
</comment>
<keyword evidence="4" id="KW-0949">S-adenosyl-L-methionine</keyword>
<proteinExistence type="inferred from homology"/>
<sequence>MSGRSGFTTPCRKTTAPVPPLRALDTSLRLPGVYPAQGDTALLLECLLRERLQAGVEVLDLGTGCGSLALAAARRGARVVAVDVSWHALFCAWLNARRQGCRVRLRHGDLTAPVADERFDLVVSNPPYVPARRAAAPRHGIARAWDAGPDGRLVLDRFCAQAPHVLRPGGVLLVVQSAIADVAATLSALARGGVVARVTARRRQPFGPVMKARAGWFEQCGLITPGQRDEDLVVIRGVRAG</sequence>
<feature type="domain" description="Methyltransferase small" evidence="5">
    <location>
        <begin position="39"/>
        <end position="130"/>
    </location>
</feature>
<dbReference type="GO" id="GO:0032259">
    <property type="term" value="P:methylation"/>
    <property type="evidence" value="ECO:0007669"/>
    <property type="project" value="UniProtKB-KW"/>
</dbReference>
<evidence type="ECO:0000256" key="3">
    <source>
        <dbReference type="ARBA" id="ARBA00022679"/>
    </source>
</evidence>
<dbReference type="SUPFAM" id="SSF53335">
    <property type="entry name" value="S-adenosyl-L-methionine-dependent methyltransferases"/>
    <property type="match status" value="1"/>
</dbReference>
<name>A0ABP5S0M9_9ACTN</name>
<keyword evidence="2 6" id="KW-0489">Methyltransferase</keyword>
<keyword evidence="7" id="KW-1185">Reference proteome</keyword>
<dbReference type="RefSeq" id="WP_344641222.1">
    <property type="nucleotide sequence ID" value="NZ_BAAATR010000069.1"/>
</dbReference>
<reference evidence="7" key="1">
    <citation type="journal article" date="2019" name="Int. J. Syst. Evol. Microbiol.">
        <title>The Global Catalogue of Microorganisms (GCM) 10K type strain sequencing project: providing services to taxonomists for standard genome sequencing and annotation.</title>
        <authorList>
            <consortium name="The Broad Institute Genomics Platform"/>
            <consortium name="The Broad Institute Genome Sequencing Center for Infectious Disease"/>
            <person name="Wu L."/>
            <person name="Ma J."/>
        </authorList>
    </citation>
    <scope>NUCLEOTIDE SEQUENCE [LARGE SCALE GENOMIC DNA]</scope>
    <source>
        <strain evidence="7">JCM 7356</strain>
    </source>
</reference>